<keyword evidence="2" id="KW-1185">Reference proteome</keyword>
<dbReference type="AlphaFoldDB" id="A0AA88TSH2"/>
<sequence>MIDTRYSQSKRALSLEGRRNTQVHLRNTRDCALHKIPLQRTANRSHYLLVCPRDVLRTTSVYICILNPLPDQP</sequence>
<reference evidence="1" key="1">
    <citation type="submission" date="2023-08" db="EMBL/GenBank/DDBJ databases">
        <title>Chromosome-level Genome Assembly of mud carp (Cirrhinus molitorella).</title>
        <authorList>
            <person name="Liu H."/>
        </authorList>
    </citation>
    <scope>NUCLEOTIDE SEQUENCE</scope>
    <source>
        <strain evidence="1">Prfri</strain>
        <tissue evidence="1">Muscle</tissue>
    </source>
</reference>
<protein>
    <submittedName>
        <fullName evidence="1">Uncharacterized protein</fullName>
    </submittedName>
</protein>
<comment type="caution">
    <text evidence="1">The sequence shown here is derived from an EMBL/GenBank/DDBJ whole genome shotgun (WGS) entry which is preliminary data.</text>
</comment>
<organism evidence="1 2">
    <name type="scientific">Cirrhinus molitorella</name>
    <name type="common">mud carp</name>
    <dbReference type="NCBI Taxonomy" id="172907"/>
    <lineage>
        <taxon>Eukaryota</taxon>
        <taxon>Metazoa</taxon>
        <taxon>Chordata</taxon>
        <taxon>Craniata</taxon>
        <taxon>Vertebrata</taxon>
        <taxon>Euteleostomi</taxon>
        <taxon>Actinopterygii</taxon>
        <taxon>Neopterygii</taxon>
        <taxon>Teleostei</taxon>
        <taxon>Ostariophysi</taxon>
        <taxon>Cypriniformes</taxon>
        <taxon>Cyprinidae</taxon>
        <taxon>Labeoninae</taxon>
        <taxon>Labeonini</taxon>
        <taxon>Cirrhinus</taxon>
    </lineage>
</organism>
<dbReference type="EMBL" id="JAUYZG010000008">
    <property type="protein sequence ID" value="KAK2900426.1"/>
    <property type="molecule type" value="Genomic_DNA"/>
</dbReference>
<gene>
    <name evidence="1" type="ORF">Q8A67_008541</name>
</gene>
<proteinExistence type="predicted"/>
<name>A0AA88TSH2_9TELE</name>
<evidence type="ECO:0000313" key="1">
    <source>
        <dbReference type="EMBL" id="KAK2900426.1"/>
    </source>
</evidence>
<evidence type="ECO:0000313" key="2">
    <source>
        <dbReference type="Proteomes" id="UP001187343"/>
    </source>
</evidence>
<accession>A0AA88TSH2</accession>
<dbReference type="Proteomes" id="UP001187343">
    <property type="component" value="Unassembled WGS sequence"/>
</dbReference>